<evidence type="ECO:0000313" key="1">
    <source>
        <dbReference type="EMBL" id="ANY19420.1"/>
    </source>
</evidence>
<sequence length="221" mass="24243">MSERFETSGYEAKDDGYFGGVRRDFLALLPAGGDARVLEIGCGSGETGAAALADGLAASYHGVEIAPRAAALARTRLTEVIEGNVESLDLPWTERHFDAVLMSEVLEHLVDPWTVVERVAALLKPGALVVASSPNVAQIAIVRGLLAGRWDLTETGVMDRTHLRWFTRASYCRMFEDAGIHVDRIRDLSVPGARTKLFNLLTFGRLRHLTTRQICIVGRKR</sequence>
<dbReference type="CDD" id="cd02440">
    <property type="entry name" value="AdoMet_MTases"/>
    <property type="match status" value="1"/>
</dbReference>
<proteinExistence type="predicted"/>
<dbReference type="STRING" id="692370.A6F68_00894"/>
<name>A0A1B2AB76_9SPHN</name>
<dbReference type="PANTHER" id="PTHR43861">
    <property type="entry name" value="TRANS-ACONITATE 2-METHYLTRANSFERASE-RELATED"/>
    <property type="match status" value="1"/>
</dbReference>
<evidence type="ECO:0000313" key="2">
    <source>
        <dbReference type="Proteomes" id="UP000092932"/>
    </source>
</evidence>
<dbReference type="KEGG" id="ado:A6F68_00894"/>
<dbReference type="Proteomes" id="UP000092932">
    <property type="component" value="Chromosome"/>
</dbReference>
<accession>A0A1B2AB76</accession>
<gene>
    <name evidence="1" type="ORF">A6F68_00894</name>
</gene>
<dbReference type="SUPFAM" id="SSF53335">
    <property type="entry name" value="S-adenosyl-L-methionine-dependent methyltransferases"/>
    <property type="match status" value="1"/>
</dbReference>
<reference evidence="1 2" key="1">
    <citation type="submission" date="2016-07" db="EMBL/GenBank/DDBJ databases">
        <title>Complete genome sequence of Altererythrobacter dongtanensis KCTC 22672, a type strain with esterase isolated from tidal flat.</title>
        <authorList>
            <person name="Cheng H."/>
            <person name="Wu Y.-H."/>
            <person name="Zhou P."/>
            <person name="Huo Y.-Y."/>
            <person name="Wang C.-S."/>
            <person name="Xu X.-W."/>
        </authorList>
    </citation>
    <scope>NUCLEOTIDE SEQUENCE [LARGE SCALE GENOMIC DNA]</scope>
    <source>
        <strain evidence="1 2">KCTC 22672</strain>
    </source>
</reference>
<dbReference type="Gene3D" id="3.40.50.150">
    <property type="entry name" value="Vaccinia Virus protein VP39"/>
    <property type="match status" value="1"/>
</dbReference>
<dbReference type="Pfam" id="PF13489">
    <property type="entry name" value="Methyltransf_23"/>
    <property type="match status" value="1"/>
</dbReference>
<keyword evidence="2" id="KW-1185">Reference proteome</keyword>
<protein>
    <submittedName>
        <fullName evidence="1">Uncharacterized protein</fullName>
    </submittedName>
</protein>
<dbReference type="AlphaFoldDB" id="A0A1B2AB76"/>
<dbReference type="RefSeq" id="WP_067676817.1">
    <property type="nucleotide sequence ID" value="NZ_CP016591.1"/>
</dbReference>
<organism evidence="1 2">
    <name type="scientific">Tsuneonella dongtanensis</name>
    <dbReference type="NCBI Taxonomy" id="692370"/>
    <lineage>
        <taxon>Bacteria</taxon>
        <taxon>Pseudomonadati</taxon>
        <taxon>Pseudomonadota</taxon>
        <taxon>Alphaproteobacteria</taxon>
        <taxon>Sphingomonadales</taxon>
        <taxon>Erythrobacteraceae</taxon>
        <taxon>Tsuneonella</taxon>
    </lineage>
</organism>
<dbReference type="EMBL" id="CP016591">
    <property type="protein sequence ID" value="ANY19420.1"/>
    <property type="molecule type" value="Genomic_DNA"/>
</dbReference>
<dbReference type="InterPro" id="IPR029063">
    <property type="entry name" value="SAM-dependent_MTases_sf"/>
</dbReference>